<feature type="domain" description="UPAR/Ly6" evidence="4">
    <location>
        <begin position="18"/>
        <end position="111"/>
    </location>
</feature>
<accession>A0A8T2ITI0</accession>
<dbReference type="Gene3D" id="2.10.60.10">
    <property type="entry name" value="CD59"/>
    <property type="match status" value="2"/>
</dbReference>
<protein>
    <recommendedName>
        <fullName evidence="4">UPAR/Ly6 domain-containing protein</fullName>
    </recommendedName>
</protein>
<reference evidence="5" key="1">
    <citation type="thesis" date="2020" institute="ProQuest LLC" country="789 East Eisenhower Parkway, Ann Arbor, MI, USA">
        <title>Comparative Genomics and Chromosome Evolution.</title>
        <authorList>
            <person name="Mudd A.B."/>
        </authorList>
    </citation>
    <scope>NUCLEOTIDE SEQUENCE</scope>
    <source>
        <strain evidence="5">Female2</strain>
        <tissue evidence="5">Blood</tissue>
    </source>
</reference>
<name>A0A8T2ITI0_9PIPI</name>
<evidence type="ECO:0000256" key="2">
    <source>
        <dbReference type="ARBA" id="ARBA00022525"/>
    </source>
</evidence>
<dbReference type="OrthoDB" id="9907178at2759"/>
<keyword evidence="2" id="KW-0964">Secreted</keyword>
<gene>
    <name evidence="5" type="ORF">GDO86_012186</name>
</gene>
<feature type="signal peptide" evidence="3">
    <location>
        <begin position="1"/>
        <end position="17"/>
    </location>
</feature>
<dbReference type="GO" id="GO:0005576">
    <property type="term" value="C:extracellular region"/>
    <property type="evidence" value="ECO:0007669"/>
    <property type="project" value="UniProtKB-SubCell"/>
</dbReference>
<evidence type="ECO:0000256" key="1">
    <source>
        <dbReference type="ARBA" id="ARBA00004613"/>
    </source>
</evidence>
<dbReference type="CDD" id="cd23572">
    <property type="entry name" value="TFP_LU_ECD_PINLYP_rpt2"/>
    <property type="match status" value="1"/>
</dbReference>
<dbReference type="Pfam" id="PF00021">
    <property type="entry name" value="UPAR_LY6"/>
    <property type="match status" value="2"/>
</dbReference>
<dbReference type="InterPro" id="IPR016054">
    <property type="entry name" value="LY6_UPA_recep-like"/>
</dbReference>
<dbReference type="SMART" id="SM00134">
    <property type="entry name" value="LU"/>
    <property type="match status" value="1"/>
</dbReference>
<sequence>MEIVLLLFSALLTTVVALECEFCSSSTGNTCSGHYEICQSSDSRCRVTLTETTLGNIRSAVLEKSCGSVYNCTHPPSLTTNGYQVRVSTVCCDTDHCNIGTVNLSPVNDTLNGESCPSCFARDSDQCEMQTVVNCTGEEHKCVYFTVSRYRGSTITMAGCASESVTASQGKAAFRGLMVEMANYNEHNGAGSLRPGPVIMSLVIITAIFT</sequence>
<evidence type="ECO:0000256" key="3">
    <source>
        <dbReference type="SAM" id="SignalP"/>
    </source>
</evidence>
<keyword evidence="6" id="KW-1185">Reference proteome</keyword>
<dbReference type="InterPro" id="IPR050918">
    <property type="entry name" value="CNF-like_PLA2_Inhibitor"/>
</dbReference>
<organism evidence="5 6">
    <name type="scientific">Hymenochirus boettgeri</name>
    <name type="common">Congo dwarf clawed frog</name>
    <dbReference type="NCBI Taxonomy" id="247094"/>
    <lineage>
        <taxon>Eukaryota</taxon>
        <taxon>Metazoa</taxon>
        <taxon>Chordata</taxon>
        <taxon>Craniata</taxon>
        <taxon>Vertebrata</taxon>
        <taxon>Euteleostomi</taxon>
        <taxon>Amphibia</taxon>
        <taxon>Batrachia</taxon>
        <taxon>Anura</taxon>
        <taxon>Pipoidea</taxon>
        <taxon>Pipidae</taxon>
        <taxon>Pipinae</taxon>
        <taxon>Hymenochirus</taxon>
    </lineage>
</organism>
<dbReference type="AlphaFoldDB" id="A0A8T2ITI0"/>
<evidence type="ECO:0000313" key="5">
    <source>
        <dbReference type="EMBL" id="KAG8433731.1"/>
    </source>
</evidence>
<dbReference type="PANTHER" id="PTHR20914">
    <property type="entry name" value="LY6/PLAUR DOMAIN-CONTAINING PROTEIN 8"/>
    <property type="match status" value="1"/>
</dbReference>
<evidence type="ECO:0000313" key="6">
    <source>
        <dbReference type="Proteomes" id="UP000812440"/>
    </source>
</evidence>
<comment type="subcellular location">
    <subcellularLocation>
        <location evidence="1">Secreted</location>
    </subcellularLocation>
</comment>
<dbReference type="InterPro" id="IPR045860">
    <property type="entry name" value="Snake_toxin-like_sf"/>
</dbReference>
<dbReference type="PANTHER" id="PTHR20914:SF30">
    <property type="entry name" value="LY6_PLAUR DOMAIN CONTAINING 9"/>
    <property type="match status" value="1"/>
</dbReference>
<comment type="caution">
    <text evidence="5">The sequence shown here is derived from an EMBL/GenBank/DDBJ whole genome shotgun (WGS) entry which is preliminary data.</text>
</comment>
<keyword evidence="3" id="KW-0732">Signal</keyword>
<dbReference type="SUPFAM" id="SSF57302">
    <property type="entry name" value="Snake toxin-like"/>
    <property type="match status" value="2"/>
</dbReference>
<dbReference type="EMBL" id="JAACNH010000008">
    <property type="protein sequence ID" value="KAG8433731.1"/>
    <property type="molecule type" value="Genomic_DNA"/>
</dbReference>
<dbReference type="Proteomes" id="UP000812440">
    <property type="component" value="Chromosome 7"/>
</dbReference>
<evidence type="ECO:0000259" key="4">
    <source>
        <dbReference type="SMART" id="SM00134"/>
    </source>
</evidence>
<feature type="chain" id="PRO_5035717490" description="UPAR/Ly6 domain-containing protein" evidence="3">
    <location>
        <begin position="18"/>
        <end position="210"/>
    </location>
</feature>
<proteinExistence type="predicted"/>